<dbReference type="GO" id="GO:0005737">
    <property type="term" value="C:cytoplasm"/>
    <property type="evidence" value="ECO:0007669"/>
    <property type="project" value="UniProtKB-UniRule"/>
</dbReference>
<dbReference type="STRING" id="131112.SAMN04489737_1588"/>
<dbReference type="InterPro" id="IPR003444">
    <property type="entry name" value="MraZ"/>
</dbReference>
<comment type="subunit">
    <text evidence="7">Forms oligomers.</text>
</comment>
<reference evidence="10" key="1">
    <citation type="submission" date="2016-10" db="EMBL/GenBank/DDBJ databases">
        <authorList>
            <person name="Varghese N."/>
            <person name="Submissions S."/>
        </authorList>
    </citation>
    <scope>NUCLEOTIDE SEQUENCE [LARGE SCALE GENOMIC DNA]</scope>
    <source>
        <strain evidence="10">DSM 10002</strain>
    </source>
</reference>
<dbReference type="PROSITE" id="PS51740">
    <property type="entry name" value="SPOVT_ABRB"/>
    <property type="match status" value="2"/>
</dbReference>
<accession>A0A1H2LMW3</accession>
<keyword evidence="6 7" id="KW-0804">Transcription</keyword>
<dbReference type="CDD" id="cd16320">
    <property type="entry name" value="MraZ_N"/>
    <property type="match status" value="1"/>
</dbReference>
<dbReference type="InterPro" id="IPR037914">
    <property type="entry name" value="SpoVT-AbrB_sf"/>
</dbReference>
<dbReference type="SUPFAM" id="SSF89447">
    <property type="entry name" value="AbrB/MazE/MraZ-like"/>
    <property type="match status" value="1"/>
</dbReference>
<dbReference type="InterPro" id="IPR035644">
    <property type="entry name" value="MraZ_C"/>
</dbReference>
<dbReference type="GO" id="GO:0003700">
    <property type="term" value="F:DNA-binding transcription factor activity"/>
    <property type="evidence" value="ECO:0007669"/>
    <property type="project" value="UniProtKB-UniRule"/>
</dbReference>
<dbReference type="PANTHER" id="PTHR34701:SF1">
    <property type="entry name" value="TRANSCRIPTIONAL REGULATOR MRAZ"/>
    <property type="match status" value="1"/>
</dbReference>
<dbReference type="InterPro" id="IPR035642">
    <property type="entry name" value="MraZ_N"/>
</dbReference>
<comment type="subcellular location">
    <subcellularLocation>
        <location evidence="7">Cytoplasm</location>
        <location evidence="7">Nucleoid</location>
    </subcellularLocation>
</comment>
<feature type="domain" description="SpoVT-AbrB" evidence="8">
    <location>
        <begin position="6"/>
        <end position="48"/>
    </location>
</feature>
<sequence>MMFLGTYEPRLDDKGRLILPAKFRDQLANGLVVTRGQEHCLYVFPFAEFENILDRLRQAPMTSKEARTYTRVFLSGANDQVPDKQGRITLPAALRTYAGLDRELAVIGSGDHVEIWDASAWETFLTTSEDEFADREDELIPGIF</sequence>
<keyword evidence="10" id="KW-1185">Reference proteome</keyword>
<name>A0A1H2LMW3_9ACTO</name>
<gene>
    <name evidence="7" type="primary">mraZ</name>
    <name evidence="9" type="ORF">SAMN04489737_1588</name>
</gene>
<dbReference type="EMBL" id="LT629804">
    <property type="protein sequence ID" value="SDU81726.1"/>
    <property type="molecule type" value="Genomic_DNA"/>
</dbReference>
<dbReference type="Pfam" id="PF02381">
    <property type="entry name" value="MraZ"/>
    <property type="match status" value="2"/>
</dbReference>
<evidence type="ECO:0000256" key="4">
    <source>
        <dbReference type="ARBA" id="ARBA00023015"/>
    </source>
</evidence>
<keyword evidence="5 7" id="KW-0238">DNA-binding</keyword>
<protein>
    <recommendedName>
        <fullName evidence="1 7">Transcriptional regulator MraZ</fullName>
    </recommendedName>
</protein>
<keyword evidence="4 7" id="KW-0805">Transcription regulation</keyword>
<dbReference type="AlphaFoldDB" id="A0A1H2LMW3"/>
<evidence type="ECO:0000256" key="1">
    <source>
        <dbReference type="ARBA" id="ARBA00013860"/>
    </source>
</evidence>
<evidence type="ECO:0000256" key="7">
    <source>
        <dbReference type="HAMAP-Rule" id="MF_01008"/>
    </source>
</evidence>
<evidence type="ECO:0000256" key="3">
    <source>
        <dbReference type="ARBA" id="ARBA00022737"/>
    </source>
</evidence>
<evidence type="ECO:0000256" key="2">
    <source>
        <dbReference type="ARBA" id="ARBA00022490"/>
    </source>
</evidence>
<dbReference type="Proteomes" id="UP000214355">
    <property type="component" value="Chromosome I"/>
</dbReference>
<organism evidence="9 10">
    <name type="scientific">Arcanobacterium phocae</name>
    <dbReference type="NCBI Taxonomy" id="131112"/>
    <lineage>
        <taxon>Bacteria</taxon>
        <taxon>Bacillati</taxon>
        <taxon>Actinomycetota</taxon>
        <taxon>Actinomycetes</taxon>
        <taxon>Actinomycetales</taxon>
        <taxon>Actinomycetaceae</taxon>
        <taxon>Arcanobacterium</taxon>
    </lineage>
</organism>
<keyword evidence="2 7" id="KW-0963">Cytoplasm</keyword>
<evidence type="ECO:0000256" key="5">
    <source>
        <dbReference type="ARBA" id="ARBA00023125"/>
    </source>
</evidence>
<evidence type="ECO:0000313" key="10">
    <source>
        <dbReference type="Proteomes" id="UP000214355"/>
    </source>
</evidence>
<feature type="domain" description="SpoVT-AbrB" evidence="8">
    <location>
        <begin position="77"/>
        <end position="120"/>
    </location>
</feature>
<dbReference type="InterPro" id="IPR020603">
    <property type="entry name" value="MraZ_dom"/>
</dbReference>
<dbReference type="CDD" id="cd16321">
    <property type="entry name" value="MraZ_C"/>
    <property type="match status" value="1"/>
</dbReference>
<proteinExistence type="inferred from homology"/>
<evidence type="ECO:0000256" key="6">
    <source>
        <dbReference type="ARBA" id="ARBA00023163"/>
    </source>
</evidence>
<keyword evidence="3" id="KW-0677">Repeat</keyword>
<evidence type="ECO:0000313" key="9">
    <source>
        <dbReference type="EMBL" id="SDU81726.1"/>
    </source>
</evidence>
<dbReference type="InterPro" id="IPR007159">
    <property type="entry name" value="SpoVT-AbrB_dom"/>
</dbReference>
<dbReference type="HAMAP" id="MF_01008">
    <property type="entry name" value="MraZ"/>
    <property type="match status" value="1"/>
</dbReference>
<dbReference type="InterPro" id="IPR038619">
    <property type="entry name" value="MraZ_sf"/>
</dbReference>
<dbReference type="GO" id="GO:2000143">
    <property type="term" value="P:negative regulation of DNA-templated transcription initiation"/>
    <property type="evidence" value="ECO:0007669"/>
    <property type="project" value="TreeGrafter"/>
</dbReference>
<dbReference type="PANTHER" id="PTHR34701">
    <property type="entry name" value="TRANSCRIPTIONAL REGULATOR MRAZ"/>
    <property type="match status" value="1"/>
</dbReference>
<dbReference type="GO" id="GO:0000976">
    <property type="term" value="F:transcription cis-regulatory region binding"/>
    <property type="evidence" value="ECO:0007669"/>
    <property type="project" value="TreeGrafter"/>
</dbReference>
<comment type="similarity">
    <text evidence="7">Belongs to the MraZ family.</text>
</comment>
<dbReference type="NCBIfam" id="TIGR00242">
    <property type="entry name" value="division/cell wall cluster transcriptional repressor MraZ"/>
    <property type="match status" value="1"/>
</dbReference>
<evidence type="ECO:0000259" key="8">
    <source>
        <dbReference type="PROSITE" id="PS51740"/>
    </source>
</evidence>
<dbReference type="GO" id="GO:0009295">
    <property type="term" value="C:nucleoid"/>
    <property type="evidence" value="ECO:0007669"/>
    <property type="project" value="UniProtKB-SubCell"/>
</dbReference>
<dbReference type="Gene3D" id="3.40.1550.20">
    <property type="entry name" value="Transcriptional regulator MraZ domain"/>
    <property type="match status" value="1"/>
</dbReference>